<protein>
    <submittedName>
        <fullName evidence="6">2Fe-2S ferredoxin</fullName>
    </submittedName>
</protein>
<name>A0ABS1DUS9_RUBGE</name>
<evidence type="ECO:0000256" key="4">
    <source>
        <dbReference type="ARBA" id="ARBA00023014"/>
    </source>
</evidence>
<keyword evidence="4" id="KW-0411">Iron-sulfur</keyword>
<evidence type="ECO:0000256" key="1">
    <source>
        <dbReference type="ARBA" id="ARBA00022714"/>
    </source>
</evidence>
<comment type="caution">
    <text evidence="6">The sequence shown here is derived from an EMBL/GenBank/DDBJ whole genome shotgun (WGS) entry which is preliminary data.</text>
</comment>
<keyword evidence="7" id="KW-1185">Reference proteome</keyword>
<sequence length="133" mass="14202">MTQARAGGVPLCAAADLAEGGLAHVWDVLDERGRPARAFVLRWDGRVVAYLNRCAHLPAELDWQPGRFLDSDGRLIVCAMHGAVYEPADGRCIGGPGAGGRLLALEVAELDGQVTWYPSREIRPAPPADESAT</sequence>
<organism evidence="6 7">
    <name type="scientific">Rubrivivax gelatinosus</name>
    <name type="common">Rhodocyclus gelatinosus</name>
    <name type="synonym">Rhodopseudomonas gelatinosa</name>
    <dbReference type="NCBI Taxonomy" id="28068"/>
    <lineage>
        <taxon>Bacteria</taxon>
        <taxon>Pseudomonadati</taxon>
        <taxon>Pseudomonadota</taxon>
        <taxon>Betaproteobacteria</taxon>
        <taxon>Burkholderiales</taxon>
        <taxon>Sphaerotilaceae</taxon>
        <taxon>Rubrivivax</taxon>
    </lineage>
</organism>
<reference evidence="6" key="2">
    <citation type="journal article" date="2020" name="Microorganisms">
        <title>Osmotic Adaptation and Compatible Solute Biosynthesis of Phototrophic Bacteria as Revealed from Genome Analyses.</title>
        <authorList>
            <person name="Imhoff J.F."/>
            <person name="Rahn T."/>
            <person name="Kunzel S."/>
            <person name="Keller A."/>
            <person name="Neulinger S.C."/>
        </authorList>
    </citation>
    <scope>NUCLEOTIDE SEQUENCE</scope>
    <source>
        <strain evidence="6">IM 151</strain>
    </source>
</reference>
<dbReference type="PANTHER" id="PTHR40261">
    <property type="match status" value="1"/>
</dbReference>
<proteinExistence type="predicted"/>
<dbReference type="CDD" id="cd03467">
    <property type="entry name" value="Rieske"/>
    <property type="match status" value="1"/>
</dbReference>
<evidence type="ECO:0000313" key="7">
    <source>
        <dbReference type="Proteomes" id="UP001041814"/>
    </source>
</evidence>
<keyword evidence="2" id="KW-0479">Metal-binding</keyword>
<feature type="domain" description="Rieske" evidence="5">
    <location>
        <begin position="9"/>
        <end position="116"/>
    </location>
</feature>
<dbReference type="EMBL" id="NRRU01000037">
    <property type="protein sequence ID" value="MBK1713414.1"/>
    <property type="molecule type" value="Genomic_DNA"/>
</dbReference>
<gene>
    <name evidence="6" type="ORF">CKO43_11560</name>
</gene>
<dbReference type="Gene3D" id="2.102.10.10">
    <property type="entry name" value="Rieske [2Fe-2S] iron-sulphur domain"/>
    <property type="match status" value="1"/>
</dbReference>
<dbReference type="SUPFAM" id="SSF50022">
    <property type="entry name" value="ISP domain"/>
    <property type="match status" value="1"/>
</dbReference>
<evidence type="ECO:0000256" key="2">
    <source>
        <dbReference type="ARBA" id="ARBA00022723"/>
    </source>
</evidence>
<dbReference type="RefSeq" id="WP_200378738.1">
    <property type="nucleotide sequence ID" value="NZ_NRRU01000037.1"/>
</dbReference>
<dbReference type="Pfam" id="PF00355">
    <property type="entry name" value="Rieske"/>
    <property type="match status" value="1"/>
</dbReference>
<evidence type="ECO:0000259" key="5">
    <source>
        <dbReference type="PROSITE" id="PS51296"/>
    </source>
</evidence>
<accession>A0ABS1DUS9</accession>
<dbReference type="InterPro" id="IPR017941">
    <property type="entry name" value="Rieske_2Fe-2S"/>
</dbReference>
<dbReference type="PROSITE" id="PS51296">
    <property type="entry name" value="RIESKE"/>
    <property type="match status" value="1"/>
</dbReference>
<reference evidence="6" key="1">
    <citation type="submission" date="2017-08" db="EMBL/GenBank/DDBJ databases">
        <authorList>
            <person name="Imhoff J.F."/>
            <person name="Rahn T."/>
            <person name="Kuenzel S."/>
            <person name="Neulinger S.C."/>
        </authorList>
    </citation>
    <scope>NUCLEOTIDE SEQUENCE</scope>
    <source>
        <strain evidence="6">IM 151</strain>
    </source>
</reference>
<dbReference type="Proteomes" id="UP001041814">
    <property type="component" value="Unassembled WGS sequence"/>
</dbReference>
<dbReference type="PANTHER" id="PTHR40261:SF1">
    <property type="entry name" value="RIESKE DOMAIN-CONTAINING PROTEIN"/>
    <property type="match status" value="1"/>
</dbReference>
<evidence type="ECO:0000256" key="3">
    <source>
        <dbReference type="ARBA" id="ARBA00023004"/>
    </source>
</evidence>
<keyword evidence="1" id="KW-0001">2Fe-2S</keyword>
<keyword evidence="3" id="KW-0408">Iron</keyword>
<evidence type="ECO:0000313" key="6">
    <source>
        <dbReference type="EMBL" id="MBK1713414.1"/>
    </source>
</evidence>
<dbReference type="InterPro" id="IPR036922">
    <property type="entry name" value="Rieske_2Fe-2S_sf"/>
</dbReference>